<keyword evidence="3" id="KW-1185">Reference proteome</keyword>
<protein>
    <submittedName>
        <fullName evidence="2">Uncharacterized protein</fullName>
    </submittedName>
</protein>
<name>A0AAV1AVZ4_VICFA</name>
<evidence type="ECO:0000256" key="1">
    <source>
        <dbReference type="SAM" id="MobiDB-lite"/>
    </source>
</evidence>
<sequence>MKLPSKTISSPARTDKFPPPLMRFLRSNASSRSRRSKSSPMFVLRKKNNNNNIETTQEPSSPKVTCMGQVRAKRSSKSNPTHRTWIKKPNTCSCRPVWPIWAFFHRKSPKPKQPDEFVSISISNSNIKKEIFSVGNYNQNQNHNHNHNAIPSASTSTSNACSPPKNALLLTRCRSAPYRSSSLASRFWSSPLRNEETESTSDNEKSSSQSLNRDSVSEDSVGTERFGSVRDFENVEELLLKGRVKKEEDEDSAVVARPLVLTRCKSEPARVDYRIDPEVNSMWKKTRLGFAVASSPLHVLSD</sequence>
<organism evidence="2 3">
    <name type="scientific">Vicia faba</name>
    <name type="common">Broad bean</name>
    <name type="synonym">Faba vulgaris</name>
    <dbReference type="NCBI Taxonomy" id="3906"/>
    <lineage>
        <taxon>Eukaryota</taxon>
        <taxon>Viridiplantae</taxon>
        <taxon>Streptophyta</taxon>
        <taxon>Embryophyta</taxon>
        <taxon>Tracheophyta</taxon>
        <taxon>Spermatophyta</taxon>
        <taxon>Magnoliopsida</taxon>
        <taxon>eudicotyledons</taxon>
        <taxon>Gunneridae</taxon>
        <taxon>Pentapetalae</taxon>
        <taxon>rosids</taxon>
        <taxon>fabids</taxon>
        <taxon>Fabales</taxon>
        <taxon>Fabaceae</taxon>
        <taxon>Papilionoideae</taxon>
        <taxon>50 kb inversion clade</taxon>
        <taxon>NPAAA clade</taxon>
        <taxon>Hologalegina</taxon>
        <taxon>IRL clade</taxon>
        <taxon>Fabeae</taxon>
        <taxon>Vicia</taxon>
    </lineage>
</organism>
<evidence type="ECO:0000313" key="2">
    <source>
        <dbReference type="EMBL" id="CAI8614575.1"/>
    </source>
</evidence>
<reference evidence="2 3" key="1">
    <citation type="submission" date="2023-01" db="EMBL/GenBank/DDBJ databases">
        <authorList>
            <person name="Kreplak J."/>
        </authorList>
    </citation>
    <scope>NUCLEOTIDE SEQUENCE [LARGE SCALE GENOMIC DNA]</scope>
</reference>
<dbReference type="Proteomes" id="UP001157006">
    <property type="component" value="Chromosome 5"/>
</dbReference>
<feature type="compositionally biased region" description="Polar residues" evidence="1">
    <location>
        <begin position="49"/>
        <end position="63"/>
    </location>
</feature>
<dbReference type="PANTHER" id="PTHR33448">
    <property type="entry name" value="CHLOROPLAST PROTEIN HCF243-RELATED"/>
    <property type="match status" value="1"/>
</dbReference>
<gene>
    <name evidence="2" type="ORF">VFH_V136080</name>
</gene>
<dbReference type="PANTHER" id="PTHR33448:SF10">
    <property type="entry name" value="PROTAMINE P1 FAMILY PROTEIN"/>
    <property type="match status" value="1"/>
</dbReference>
<feature type="compositionally biased region" description="Polar residues" evidence="1">
    <location>
        <begin position="149"/>
        <end position="161"/>
    </location>
</feature>
<feature type="region of interest" description="Disordered" evidence="1">
    <location>
        <begin position="1"/>
        <end position="64"/>
    </location>
</feature>
<dbReference type="EMBL" id="OX451740">
    <property type="protein sequence ID" value="CAI8614575.1"/>
    <property type="molecule type" value="Genomic_DNA"/>
</dbReference>
<feature type="region of interest" description="Disordered" evidence="1">
    <location>
        <begin position="190"/>
        <end position="223"/>
    </location>
</feature>
<proteinExistence type="predicted"/>
<dbReference type="AlphaFoldDB" id="A0AAV1AVZ4"/>
<evidence type="ECO:0000313" key="3">
    <source>
        <dbReference type="Proteomes" id="UP001157006"/>
    </source>
</evidence>
<feature type="region of interest" description="Disordered" evidence="1">
    <location>
        <begin position="137"/>
        <end position="161"/>
    </location>
</feature>
<feature type="compositionally biased region" description="Polar residues" evidence="1">
    <location>
        <begin position="206"/>
        <end position="220"/>
    </location>
</feature>
<accession>A0AAV1AVZ4</accession>
<feature type="compositionally biased region" description="Polar residues" evidence="1">
    <location>
        <begin position="1"/>
        <end position="12"/>
    </location>
</feature>